<feature type="region of interest" description="Disordered" evidence="1">
    <location>
        <begin position="174"/>
        <end position="198"/>
    </location>
</feature>
<keyword evidence="4" id="KW-1185">Reference proteome</keyword>
<evidence type="ECO:0000313" key="3">
    <source>
        <dbReference type="EMBL" id="REH43519.1"/>
    </source>
</evidence>
<proteinExistence type="predicted"/>
<dbReference type="EMBL" id="QUNO01000009">
    <property type="protein sequence ID" value="REH43519.1"/>
    <property type="molecule type" value="Genomic_DNA"/>
</dbReference>
<name>A0A3E0HE24_9PSEU</name>
<feature type="transmembrane region" description="Helical" evidence="2">
    <location>
        <begin position="46"/>
        <end position="65"/>
    </location>
</feature>
<protein>
    <recommendedName>
        <fullName evidence="5">PH (Pleckstrin Homology) domain-containing protein</fullName>
    </recommendedName>
</protein>
<sequence length="198" mass="21951">MRRRWTPAFRLSWADQMATLLMAGVALVPAVIGVVALTGLRSDLPVGVGAITPMPAVMFAVVLRFRLVNVYVGEDGVLLRFPMSTRLLPWDTIATVDTVTCNGAFDEFVGEEVWFDLTDGSAADTPVCHASWLRSGLMRTGIRRTVLSRYRYDEDFERLREIVLERAAGEIKPKPAAAPPRATYLSARRSAAWSKHVD</sequence>
<organism evidence="3 4">
    <name type="scientific">Kutzneria buriramensis</name>
    <dbReference type="NCBI Taxonomy" id="1045776"/>
    <lineage>
        <taxon>Bacteria</taxon>
        <taxon>Bacillati</taxon>
        <taxon>Actinomycetota</taxon>
        <taxon>Actinomycetes</taxon>
        <taxon>Pseudonocardiales</taxon>
        <taxon>Pseudonocardiaceae</taxon>
        <taxon>Kutzneria</taxon>
    </lineage>
</organism>
<accession>A0A3E0HE24</accession>
<evidence type="ECO:0000313" key="4">
    <source>
        <dbReference type="Proteomes" id="UP000256269"/>
    </source>
</evidence>
<comment type="caution">
    <text evidence="3">The sequence shown here is derived from an EMBL/GenBank/DDBJ whole genome shotgun (WGS) entry which is preliminary data.</text>
</comment>
<gene>
    <name evidence="3" type="ORF">BCF44_10962</name>
</gene>
<feature type="transmembrane region" description="Helical" evidence="2">
    <location>
        <begin position="20"/>
        <end position="40"/>
    </location>
</feature>
<keyword evidence="2" id="KW-1133">Transmembrane helix</keyword>
<reference evidence="3 4" key="1">
    <citation type="submission" date="2018-08" db="EMBL/GenBank/DDBJ databases">
        <title>Genomic Encyclopedia of Archaeal and Bacterial Type Strains, Phase II (KMG-II): from individual species to whole genera.</title>
        <authorList>
            <person name="Goeker M."/>
        </authorList>
    </citation>
    <scope>NUCLEOTIDE SEQUENCE [LARGE SCALE GENOMIC DNA]</scope>
    <source>
        <strain evidence="3 4">DSM 45791</strain>
    </source>
</reference>
<dbReference type="RefSeq" id="WP_147328629.1">
    <property type="nucleotide sequence ID" value="NZ_CP144375.1"/>
</dbReference>
<evidence type="ECO:0000256" key="2">
    <source>
        <dbReference type="SAM" id="Phobius"/>
    </source>
</evidence>
<evidence type="ECO:0000256" key="1">
    <source>
        <dbReference type="SAM" id="MobiDB-lite"/>
    </source>
</evidence>
<dbReference type="Proteomes" id="UP000256269">
    <property type="component" value="Unassembled WGS sequence"/>
</dbReference>
<dbReference type="AlphaFoldDB" id="A0A3E0HE24"/>
<evidence type="ECO:0008006" key="5">
    <source>
        <dbReference type="Google" id="ProtNLM"/>
    </source>
</evidence>
<keyword evidence="2" id="KW-0472">Membrane</keyword>
<keyword evidence="2" id="KW-0812">Transmembrane</keyword>